<reference evidence="2" key="1">
    <citation type="journal article" date="2020" name="Phytopathology">
        <title>Genome Sequence Resources of Colletotrichum truncatum, C. plurivorum, C. musicola, and C. sojae: Four Species Pathogenic to Soybean (Glycine max).</title>
        <authorList>
            <person name="Rogerio F."/>
            <person name="Boufleur T.R."/>
            <person name="Ciampi-Guillardi M."/>
            <person name="Sukno S.A."/>
            <person name="Thon M.R."/>
            <person name="Massola Junior N.S."/>
            <person name="Baroncelli R."/>
        </authorList>
    </citation>
    <scope>NUCLEOTIDE SEQUENCE</scope>
    <source>
        <strain evidence="2">LFN00145</strain>
    </source>
</reference>
<evidence type="ECO:0000313" key="3">
    <source>
        <dbReference type="Proteomes" id="UP000654918"/>
    </source>
</evidence>
<evidence type="ECO:0000313" key="2">
    <source>
        <dbReference type="EMBL" id="KAF6815757.1"/>
    </source>
</evidence>
<feature type="compositionally biased region" description="Pro residues" evidence="1">
    <location>
        <begin position="24"/>
        <end position="35"/>
    </location>
</feature>
<name>A0A8H6JMA6_9PEZI</name>
<protein>
    <submittedName>
        <fullName evidence="2">Uncharacterized protein</fullName>
    </submittedName>
</protein>
<evidence type="ECO:0000256" key="1">
    <source>
        <dbReference type="SAM" id="MobiDB-lite"/>
    </source>
</evidence>
<dbReference type="EMBL" id="WIGO01000350">
    <property type="protein sequence ID" value="KAF6815757.1"/>
    <property type="molecule type" value="Genomic_DNA"/>
</dbReference>
<gene>
    <name evidence="2" type="ORF">CPLU01_14045</name>
</gene>
<keyword evidence="3" id="KW-1185">Reference proteome</keyword>
<feature type="region of interest" description="Disordered" evidence="1">
    <location>
        <begin position="244"/>
        <end position="268"/>
    </location>
</feature>
<proteinExistence type="predicted"/>
<feature type="region of interest" description="Disordered" evidence="1">
    <location>
        <begin position="125"/>
        <end position="181"/>
    </location>
</feature>
<dbReference type="AlphaFoldDB" id="A0A8H6JMA6"/>
<accession>A0A8H6JMA6</accession>
<comment type="caution">
    <text evidence="2">The sequence shown here is derived from an EMBL/GenBank/DDBJ whole genome shotgun (WGS) entry which is preliminary data.</text>
</comment>
<feature type="region of interest" description="Disordered" evidence="1">
    <location>
        <begin position="1"/>
        <end position="62"/>
    </location>
</feature>
<dbReference type="Proteomes" id="UP000654918">
    <property type="component" value="Unassembled WGS sequence"/>
</dbReference>
<organism evidence="2 3">
    <name type="scientific">Colletotrichum plurivorum</name>
    <dbReference type="NCBI Taxonomy" id="2175906"/>
    <lineage>
        <taxon>Eukaryota</taxon>
        <taxon>Fungi</taxon>
        <taxon>Dikarya</taxon>
        <taxon>Ascomycota</taxon>
        <taxon>Pezizomycotina</taxon>
        <taxon>Sordariomycetes</taxon>
        <taxon>Hypocreomycetidae</taxon>
        <taxon>Glomerellales</taxon>
        <taxon>Glomerellaceae</taxon>
        <taxon>Colletotrichum</taxon>
        <taxon>Colletotrichum orchidearum species complex</taxon>
    </lineage>
</organism>
<feature type="compositionally biased region" description="Acidic residues" evidence="1">
    <location>
        <begin position="259"/>
        <end position="268"/>
    </location>
</feature>
<sequence length="305" mass="33832">MNPINGYLVPASSPGVVLFTPNPETLPPGQPIPSRPPKDSPDFPQSPYDPRSLWQGKDPPGDVGIWWRMASDGGGGDDAGGCGRVDGQDAVMDRRGPIRRREAAETSQYGGLTAATHPWPSAARAAEFGDTPMGGTGAAWPTPAEVTRHSPNRLTRRRKQVQKDSREPQLCPFSHIIGGPDMEQALEPTTSCLIDDDEHERSAVPHFGRLWPLALAARMDRYIRSWFMLVSSISSTHMRVRGPCANPAANRRPLKRENEDAEVDPEEQETPNRWEYYWRLQLQFCLSLATHQSTCTATPFPLFEI</sequence>
<feature type="compositionally biased region" description="Basic residues" evidence="1">
    <location>
        <begin position="150"/>
        <end position="160"/>
    </location>
</feature>